<dbReference type="GO" id="GO:0005524">
    <property type="term" value="F:ATP binding"/>
    <property type="evidence" value="ECO:0007669"/>
    <property type="project" value="UniProtKB-KW"/>
</dbReference>
<dbReference type="SUPFAM" id="SSF81901">
    <property type="entry name" value="HCP-like"/>
    <property type="match status" value="1"/>
</dbReference>
<dbReference type="SUPFAM" id="SSF56112">
    <property type="entry name" value="Protein kinase-like (PK-like)"/>
    <property type="match status" value="2"/>
</dbReference>
<dbReference type="EMBL" id="CAMKVN010002927">
    <property type="protein sequence ID" value="CAI2183095.1"/>
    <property type="molecule type" value="Genomic_DNA"/>
</dbReference>
<feature type="coiled-coil region" evidence="5">
    <location>
        <begin position="403"/>
        <end position="430"/>
    </location>
</feature>
<keyword evidence="3" id="KW-0418">Kinase</keyword>
<dbReference type="PROSITE" id="PS00109">
    <property type="entry name" value="PROTEIN_KINASE_TYR"/>
    <property type="match status" value="1"/>
</dbReference>
<reference evidence="7" key="1">
    <citation type="submission" date="2022-08" db="EMBL/GenBank/DDBJ databases">
        <authorList>
            <person name="Kallberg Y."/>
            <person name="Tangrot J."/>
            <person name="Rosling A."/>
        </authorList>
    </citation>
    <scope>NUCLEOTIDE SEQUENCE</scope>
    <source>
        <strain evidence="7">Wild A</strain>
    </source>
</reference>
<dbReference type="Proteomes" id="UP001153678">
    <property type="component" value="Unassembled WGS sequence"/>
</dbReference>
<proteinExistence type="predicted"/>
<gene>
    <name evidence="7" type="ORF">FWILDA_LOCUS10907</name>
</gene>
<evidence type="ECO:0000256" key="5">
    <source>
        <dbReference type="SAM" id="Coils"/>
    </source>
</evidence>
<keyword evidence="1" id="KW-0808">Transferase</keyword>
<evidence type="ECO:0000313" key="7">
    <source>
        <dbReference type="EMBL" id="CAI2183095.1"/>
    </source>
</evidence>
<dbReference type="OrthoDB" id="2422033at2759"/>
<dbReference type="InterPro" id="IPR051681">
    <property type="entry name" value="Ser/Thr_Kinases-Pseudokinases"/>
</dbReference>
<evidence type="ECO:0000259" key="6">
    <source>
        <dbReference type="PROSITE" id="PS50011"/>
    </source>
</evidence>
<dbReference type="GO" id="GO:0005737">
    <property type="term" value="C:cytoplasm"/>
    <property type="evidence" value="ECO:0007669"/>
    <property type="project" value="TreeGrafter"/>
</dbReference>
<dbReference type="PROSITE" id="PS00108">
    <property type="entry name" value="PROTEIN_KINASE_ST"/>
    <property type="match status" value="1"/>
</dbReference>
<dbReference type="Gene3D" id="1.25.40.10">
    <property type="entry name" value="Tetratricopeptide repeat domain"/>
    <property type="match status" value="1"/>
</dbReference>
<name>A0A9W4SWG6_9GLOM</name>
<dbReference type="InterPro" id="IPR008266">
    <property type="entry name" value="Tyr_kinase_AS"/>
</dbReference>
<dbReference type="PANTHER" id="PTHR44329">
    <property type="entry name" value="SERINE/THREONINE-PROTEIN KINASE TNNI3K-RELATED"/>
    <property type="match status" value="1"/>
</dbReference>
<sequence>MHAITLKSFEINSDLIKHAADSPANLGSECRIIKRMFFNSPVAEKEIGKFKKNDQRLHDLEKEAKYLHRICNCRFVLTFYGFIIQNSNYSVISKWGNHNLHDYLKNPSLEWRLKLSIARGIANALNFIHKEEILHYDIKSDNIYLTSCLQVKLHGFRLAESASISPVMLSSASEDTDPRWTSPEKIRNKVYTKDSEIYSFSMVLWEIINHDIPFNGGMFPEVIKNKVLGGEHPQPERSNGTPVEYQEIMEKGWDINPNNRPTAQQMLDLLSDMESKEWLGHRLPRIGDVDLSQPDFQTATFSPKHSKLLEFPISRLTDLSSTTESCKAILDLFEDANRNKDLFNKAVDIIKVGKVMLNEIKQTIDQSTNLYWKDYIEESSAFQKYSNYLLNIEDAKAFIEVDDEEVRQEISMLNNELDNITNELQKLVKKWKTDFNKCSVTKRKFKTAARMLILYKSISPSSKMDCEIPSYLVDTENSSVAPGSNKIKKGLYMYSTSVAEKLIGKFEKNDPRLLKMQEEIDYLKKLSECENILKVHGLVHRNSNWSVIMKWGEYKLQPYLESNPIMEWTKKLSIARGIADALDFIHTKDILHYDITSDNIYLDNFLQPKLCGFRIVIDSPIIMNSTNDKTHSRWTPPEKFREKEYIKASEIYSFSLILWEIIIHKLPFHNVDPKDIRIKVLNGEHPQPETANNVPVEYQEIMKKGWDLDPNSRPTIKEVINVLKKLDTVLHNGKVGDYGDSFLSPNTAFKDDASFEDSASSIHSDYNTVDLNVTAHVTKKSKSLDKFDPFRKHLDIEEAMKLHNKRQYKKAWKLFKAIEVNTGTSDAKFCVGYYYLKGHHKGRGGKPDPDSSLKYLYQAAKDGQRNAQYWYAEVILNSNYKLKAKKDDRNHQLAIEFLEKAANQGCISAMRDLGEIKKKGKYGSSLDKNVGKDLISNAHTLSLLCSLDGLS</sequence>
<organism evidence="7 8">
    <name type="scientific">Funneliformis geosporum</name>
    <dbReference type="NCBI Taxonomy" id="1117311"/>
    <lineage>
        <taxon>Eukaryota</taxon>
        <taxon>Fungi</taxon>
        <taxon>Fungi incertae sedis</taxon>
        <taxon>Mucoromycota</taxon>
        <taxon>Glomeromycotina</taxon>
        <taxon>Glomeromycetes</taxon>
        <taxon>Glomerales</taxon>
        <taxon>Glomeraceae</taxon>
        <taxon>Funneliformis</taxon>
    </lineage>
</organism>
<protein>
    <submittedName>
        <fullName evidence="7">17222_t:CDS:1</fullName>
    </submittedName>
</protein>
<dbReference type="PROSITE" id="PS50011">
    <property type="entry name" value="PROTEIN_KINASE_DOM"/>
    <property type="match status" value="2"/>
</dbReference>
<dbReference type="InterPro" id="IPR001245">
    <property type="entry name" value="Ser-Thr/Tyr_kinase_cat_dom"/>
</dbReference>
<evidence type="ECO:0000256" key="3">
    <source>
        <dbReference type="ARBA" id="ARBA00022777"/>
    </source>
</evidence>
<evidence type="ECO:0000256" key="1">
    <source>
        <dbReference type="ARBA" id="ARBA00022679"/>
    </source>
</evidence>
<accession>A0A9W4SWG6</accession>
<feature type="domain" description="Protein kinase" evidence="6">
    <location>
        <begin position="1"/>
        <end position="279"/>
    </location>
</feature>
<dbReference type="GO" id="GO:0004674">
    <property type="term" value="F:protein serine/threonine kinase activity"/>
    <property type="evidence" value="ECO:0007669"/>
    <property type="project" value="TreeGrafter"/>
</dbReference>
<dbReference type="InterPro" id="IPR011009">
    <property type="entry name" value="Kinase-like_dom_sf"/>
</dbReference>
<dbReference type="AlphaFoldDB" id="A0A9W4SWG6"/>
<dbReference type="Gene3D" id="1.10.510.10">
    <property type="entry name" value="Transferase(Phosphotransferase) domain 1"/>
    <property type="match status" value="2"/>
</dbReference>
<comment type="caution">
    <text evidence="7">The sequence shown here is derived from an EMBL/GenBank/DDBJ whole genome shotgun (WGS) entry which is preliminary data.</text>
</comment>
<dbReference type="InterPro" id="IPR011990">
    <property type="entry name" value="TPR-like_helical_dom_sf"/>
</dbReference>
<dbReference type="InterPro" id="IPR000719">
    <property type="entry name" value="Prot_kinase_dom"/>
</dbReference>
<keyword evidence="8" id="KW-1185">Reference proteome</keyword>
<evidence type="ECO:0000256" key="2">
    <source>
        <dbReference type="ARBA" id="ARBA00022741"/>
    </source>
</evidence>
<keyword evidence="2" id="KW-0547">Nucleotide-binding</keyword>
<feature type="domain" description="Protein kinase" evidence="6">
    <location>
        <begin position="466"/>
        <end position="730"/>
    </location>
</feature>
<evidence type="ECO:0000313" key="8">
    <source>
        <dbReference type="Proteomes" id="UP001153678"/>
    </source>
</evidence>
<dbReference type="PANTHER" id="PTHR44329:SF288">
    <property type="entry name" value="MITOGEN-ACTIVATED PROTEIN KINASE KINASE KINASE 20"/>
    <property type="match status" value="1"/>
</dbReference>
<dbReference type="Pfam" id="PF07714">
    <property type="entry name" value="PK_Tyr_Ser-Thr"/>
    <property type="match status" value="2"/>
</dbReference>
<keyword evidence="4" id="KW-0067">ATP-binding</keyword>
<keyword evidence="5" id="KW-0175">Coiled coil</keyword>
<dbReference type="InterPro" id="IPR008271">
    <property type="entry name" value="Ser/Thr_kinase_AS"/>
</dbReference>
<dbReference type="SMART" id="SM00220">
    <property type="entry name" value="S_TKc"/>
    <property type="match status" value="1"/>
</dbReference>
<evidence type="ECO:0000256" key="4">
    <source>
        <dbReference type="ARBA" id="ARBA00022840"/>
    </source>
</evidence>